<dbReference type="EMBL" id="JBHUML010000006">
    <property type="protein sequence ID" value="MFD2707164.1"/>
    <property type="molecule type" value="Genomic_DNA"/>
</dbReference>
<dbReference type="RefSeq" id="WP_380714483.1">
    <property type="nucleotide sequence ID" value="NZ_JBHUML010000006.1"/>
</dbReference>
<keyword evidence="8" id="KW-0411">Iron-sulfur</keyword>
<keyword evidence="5" id="KW-0479">Metal-binding</keyword>
<proteinExistence type="predicted"/>
<name>A0ABW5T7J2_9BACI</name>
<evidence type="ECO:0000313" key="10">
    <source>
        <dbReference type="EMBL" id="MFD2707164.1"/>
    </source>
</evidence>
<dbReference type="PANTHER" id="PTHR42917:SF2">
    <property type="entry name" value="2,4-DIENOYL-COA REDUCTASE [(2E)-ENOYL-COA-PRODUCING]"/>
    <property type="match status" value="1"/>
</dbReference>
<accession>A0ABW5T7J2</accession>
<keyword evidence="11" id="KW-1185">Reference proteome</keyword>
<gene>
    <name evidence="10" type="ORF">ACFSUB_17040</name>
</gene>
<keyword evidence="3" id="KW-0285">Flavoprotein</keyword>
<dbReference type="InterPro" id="IPR001155">
    <property type="entry name" value="OxRdtase_FMN_N"/>
</dbReference>
<feature type="domain" description="NADH:flavin oxidoreductase/NADH oxidase N-terminal" evidence="9">
    <location>
        <begin position="90"/>
        <end position="246"/>
    </location>
</feature>
<evidence type="ECO:0000256" key="1">
    <source>
        <dbReference type="ARBA" id="ARBA00001917"/>
    </source>
</evidence>
<dbReference type="Proteomes" id="UP001597520">
    <property type="component" value="Unassembled WGS sequence"/>
</dbReference>
<keyword evidence="4" id="KW-0288">FMN</keyword>
<evidence type="ECO:0000313" key="11">
    <source>
        <dbReference type="Proteomes" id="UP001597520"/>
    </source>
</evidence>
<comment type="cofactor">
    <cofactor evidence="2">
        <name>[4Fe-4S] cluster</name>
        <dbReference type="ChEBI" id="CHEBI:49883"/>
    </cofactor>
</comment>
<comment type="caution">
    <text evidence="10">The sequence shown here is derived from an EMBL/GenBank/DDBJ whole genome shotgun (WGS) entry which is preliminary data.</text>
</comment>
<evidence type="ECO:0000256" key="3">
    <source>
        <dbReference type="ARBA" id="ARBA00022630"/>
    </source>
</evidence>
<evidence type="ECO:0000256" key="7">
    <source>
        <dbReference type="ARBA" id="ARBA00023004"/>
    </source>
</evidence>
<evidence type="ECO:0000256" key="4">
    <source>
        <dbReference type="ARBA" id="ARBA00022643"/>
    </source>
</evidence>
<dbReference type="PANTHER" id="PTHR42917">
    <property type="entry name" value="2,4-DIENOYL-COA REDUCTASE"/>
    <property type="match status" value="1"/>
</dbReference>
<comment type="cofactor">
    <cofactor evidence="1">
        <name>FMN</name>
        <dbReference type="ChEBI" id="CHEBI:58210"/>
    </cofactor>
</comment>
<organism evidence="10 11">
    <name type="scientific">Salibacterium lacus</name>
    <dbReference type="NCBI Taxonomy" id="1898109"/>
    <lineage>
        <taxon>Bacteria</taxon>
        <taxon>Bacillati</taxon>
        <taxon>Bacillota</taxon>
        <taxon>Bacilli</taxon>
        <taxon>Bacillales</taxon>
        <taxon>Bacillaceae</taxon>
    </lineage>
</organism>
<dbReference type="SUPFAM" id="SSF51395">
    <property type="entry name" value="FMN-linked oxidoreductases"/>
    <property type="match status" value="1"/>
</dbReference>
<evidence type="ECO:0000256" key="5">
    <source>
        <dbReference type="ARBA" id="ARBA00022723"/>
    </source>
</evidence>
<sequence length="272" mass="30520">MEKQWWLKPLPLQHITLQTRIIMEVNHESFTNRDVPYPASFLAAGNIDSSSLERWKDAIHTVHKEEKSIFLQLEAEGDEFHTASRNTALHDIHHMIQIYADKAAKAEQAGFDGVEIPGTKGSVIHSFVSRKSNERTGNWGGSLNDRLHFPLAVARHVREYTRSDFPLFFRLPSVTDTDAAEELAMMARQLEASGVDLFHIGSETDNRSTKTSLQNILHTASSVKNTVSVPVIISTGTTEAVTSTQLKEKNPFDGISVHEGNESWKRLFLSET</sequence>
<dbReference type="Gene3D" id="3.20.20.70">
    <property type="entry name" value="Aldolase class I"/>
    <property type="match status" value="1"/>
</dbReference>
<keyword evidence="7" id="KW-0408">Iron</keyword>
<evidence type="ECO:0000259" key="9">
    <source>
        <dbReference type="Pfam" id="PF00724"/>
    </source>
</evidence>
<keyword evidence="6" id="KW-0560">Oxidoreductase</keyword>
<dbReference type="InterPro" id="IPR051793">
    <property type="entry name" value="NADH:flavin_oxidoreductase"/>
</dbReference>
<reference evidence="11" key="1">
    <citation type="journal article" date="2019" name="Int. J. Syst. Evol. Microbiol.">
        <title>The Global Catalogue of Microorganisms (GCM) 10K type strain sequencing project: providing services to taxonomists for standard genome sequencing and annotation.</title>
        <authorList>
            <consortium name="The Broad Institute Genomics Platform"/>
            <consortium name="The Broad Institute Genome Sequencing Center for Infectious Disease"/>
            <person name="Wu L."/>
            <person name="Ma J."/>
        </authorList>
    </citation>
    <scope>NUCLEOTIDE SEQUENCE [LARGE SCALE GENOMIC DNA]</scope>
    <source>
        <strain evidence="11">KCTC 33792</strain>
    </source>
</reference>
<evidence type="ECO:0000256" key="2">
    <source>
        <dbReference type="ARBA" id="ARBA00001966"/>
    </source>
</evidence>
<protein>
    <recommendedName>
        <fullName evidence="9">NADH:flavin oxidoreductase/NADH oxidase N-terminal domain-containing protein</fullName>
    </recommendedName>
</protein>
<dbReference type="Pfam" id="PF00724">
    <property type="entry name" value="Oxidored_FMN"/>
    <property type="match status" value="1"/>
</dbReference>
<evidence type="ECO:0000256" key="8">
    <source>
        <dbReference type="ARBA" id="ARBA00023014"/>
    </source>
</evidence>
<evidence type="ECO:0000256" key="6">
    <source>
        <dbReference type="ARBA" id="ARBA00023002"/>
    </source>
</evidence>
<dbReference type="InterPro" id="IPR013785">
    <property type="entry name" value="Aldolase_TIM"/>
</dbReference>